<evidence type="ECO:0000313" key="20">
    <source>
        <dbReference type="Proteomes" id="UP000009022"/>
    </source>
</evidence>
<evidence type="ECO:0000256" key="12">
    <source>
        <dbReference type="ARBA" id="ARBA00023180"/>
    </source>
</evidence>
<dbReference type="GO" id="GO:0001518">
    <property type="term" value="C:voltage-gated sodium channel complex"/>
    <property type="evidence" value="ECO:0000318"/>
    <property type="project" value="GO_Central"/>
</dbReference>
<dbReference type="GO" id="GO:0019228">
    <property type="term" value="P:neuronal action potential"/>
    <property type="evidence" value="ECO:0000318"/>
    <property type="project" value="GO_Central"/>
</dbReference>
<evidence type="ECO:0000259" key="18">
    <source>
        <dbReference type="Pfam" id="PF16905"/>
    </source>
</evidence>
<keyword evidence="10 16" id="KW-0472">Membrane</keyword>
<feature type="transmembrane region" description="Helical" evidence="16">
    <location>
        <begin position="602"/>
        <end position="622"/>
    </location>
</feature>
<comment type="subcellular location">
    <subcellularLocation>
        <location evidence="1">Cell membrane</location>
        <topology evidence="1">Multi-pass membrane protein</topology>
    </subcellularLocation>
</comment>
<feature type="transmembrane region" description="Helical" evidence="16">
    <location>
        <begin position="160"/>
        <end position="186"/>
    </location>
</feature>
<dbReference type="Proteomes" id="UP000009022">
    <property type="component" value="Unassembled WGS sequence"/>
</dbReference>
<dbReference type="Gene3D" id="1.10.287.70">
    <property type="match status" value="3"/>
</dbReference>
<proteinExistence type="inferred from homology"/>
<dbReference type="FunFam" id="1.20.120.350:FF:000059">
    <property type="entry name" value="Sodium channel protein"/>
    <property type="match status" value="1"/>
</dbReference>
<dbReference type="InterPro" id="IPR043203">
    <property type="entry name" value="VGCC_Ca_Na"/>
</dbReference>
<dbReference type="HOGENOM" id="CLU_000540_5_1_1"/>
<evidence type="ECO:0000256" key="4">
    <source>
        <dbReference type="ARBA" id="ARBA00022692"/>
    </source>
</evidence>
<evidence type="ECO:0000313" key="19">
    <source>
        <dbReference type="EMBL" id="EDV26566.1"/>
    </source>
</evidence>
<keyword evidence="2" id="KW-0813">Transport</keyword>
<dbReference type="KEGG" id="tad:TRIADDRAFT_22006"/>
<dbReference type="GO" id="GO:0022843">
    <property type="term" value="F:voltage-gated monoatomic cation channel activity"/>
    <property type="evidence" value="ECO:0007669"/>
    <property type="project" value="UniProtKB-ARBA"/>
</dbReference>
<feature type="transmembrane region" description="Helical" evidence="16">
    <location>
        <begin position="669"/>
        <end position="686"/>
    </location>
</feature>
<feature type="transmembrane region" description="Helical" evidence="16">
    <location>
        <begin position="84"/>
        <end position="109"/>
    </location>
</feature>
<feature type="transmembrane region" description="Helical" evidence="16">
    <location>
        <begin position="398"/>
        <end position="424"/>
    </location>
</feature>
<evidence type="ECO:0000256" key="11">
    <source>
        <dbReference type="ARBA" id="ARBA00023157"/>
    </source>
</evidence>
<keyword evidence="13" id="KW-0407">Ion channel</keyword>
<feature type="domain" description="Ion transport" evidence="17">
    <location>
        <begin position="287"/>
        <end position="551"/>
    </location>
</feature>
<dbReference type="InterPro" id="IPR005821">
    <property type="entry name" value="Ion_trans_dom"/>
</dbReference>
<dbReference type="Pfam" id="PF16905">
    <property type="entry name" value="GPHH"/>
    <property type="match status" value="1"/>
</dbReference>
<comment type="similarity">
    <text evidence="14">Belongs to the calcium channel alpha-1 subunit (TC 1.A.1.11) family.</text>
</comment>
<dbReference type="OMA" id="LCISWAS"/>
<keyword evidence="8 16" id="KW-1133">Transmembrane helix</keyword>
<feature type="transmembrane region" description="Helical" evidence="16">
    <location>
        <begin position="634"/>
        <end position="657"/>
    </location>
</feature>
<dbReference type="GO" id="GO:0005509">
    <property type="term" value="F:calcium ion binding"/>
    <property type="evidence" value="ECO:0007669"/>
    <property type="project" value="InterPro"/>
</dbReference>
<dbReference type="GeneID" id="6751775"/>
<keyword evidence="20" id="KW-1185">Reference proteome</keyword>
<dbReference type="GO" id="GO:0086010">
    <property type="term" value="P:membrane depolarization during action potential"/>
    <property type="evidence" value="ECO:0000318"/>
    <property type="project" value="GO_Central"/>
</dbReference>
<keyword evidence="9" id="KW-0406">Ion transport</keyword>
<dbReference type="CDD" id="cd13433">
    <property type="entry name" value="Na_channel_gate"/>
    <property type="match status" value="1"/>
</dbReference>
<feature type="transmembrane region" description="Helical" evidence="16">
    <location>
        <begin position="327"/>
        <end position="346"/>
    </location>
</feature>
<dbReference type="STRING" id="10228.B3RSR6"/>
<keyword evidence="4 16" id="KW-0812">Transmembrane</keyword>
<feature type="domain" description="Ion transport" evidence="17">
    <location>
        <begin position="601"/>
        <end position="856"/>
    </location>
</feature>
<dbReference type="OrthoDB" id="2984333at2759"/>
<organism evidence="19 20">
    <name type="scientific">Trichoplax adhaerens</name>
    <name type="common">Trichoplax reptans</name>
    <dbReference type="NCBI Taxonomy" id="10228"/>
    <lineage>
        <taxon>Eukaryota</taxon>
        <taxon>Metazoa</taxon>
        <taxon>Placozoa</taxon>
        <taxon>Uniplacotomia</taxon>
        <taxon>Trichoplacea</taxon>
        <taxon>Trichoplacidae</taxon>
        <taxon>Trichoplax</taxon>
    </lineage>
</organism>
<sequence>VLSGIFVMETVLKLIAHRPRQFIKSKWDIFDTLITLPTLAQAILLITGVKETEWIIAALVTLRVTRIFRLARTWPAMRYLLRTLIFNMSALIYVNLMMVIFIYIFAVLGQKMFRDAYRKKFTEMPRFNFDNFESSCMMIFRIMCGEWIQPLGVAVKATSSWAIVFFLMVFLIGNLLVLNLFVALILSTLEDQSFQEKYNTENDSHLDQNFMHQLKSIFTSSCCFKKESGNSYTSSDDIFGKKGDISVSHCLPDCIGEKFSKCIKVDSSSYQAWIAARKMIQKWMTHWVYNLLMILLIMASSILLAMEDKRAVQNPPYWYNIRLAESIVTLIFIVTIIFEIFARGISQYFSNGWNVLDFTVIVVMMLSSKIIFLIFHTSRTTKAIGPLRVIRRVQSIKMMFLAILESIPKIMNVFLVCMVFWYIFAVSGIYFFGGKFFRCIYVSNSSLVDSALVGDKDSCKGNDYKWTNSLIHFDDFPQAIILLFHVATFDGWKRALYNAVDARGINLQPVTYYNPAAHGYFVAFIIIGVFVALNLIVGVIIDGFYLERQQSGSALEAYLTDSQRRWYRMMRKLLKTKPKKSIPRGNHQWQIRLRKFVENPKFEMTVIYIIVANVIVMMVTHYHESNEVHEVLDILFKCFNYFFTIFYVIEAVLKIIVFRLYYFKDAWNLFDFAVVILSISGMIPHFCYSTTANTTINPSTIRILRIFRIVRILRLVQYAQGIRRLLISLAMSAPALLNIGMLTFLVIFIYAVLGMSVFYNVKHTGVLTNVFNFDDFFNSLIVLFQLMTAAGWTDVSSALSIESPNCNSNDTTISPFGNCGNRSLSLLFTSSYVYLTWLVLSNLFVAVILSNYQDVVDTEAGGVTEMDIDIFYEVWAKYDTEATQFIDYSSLSPLVADIKPPLGVPQPNRYACIALDLPLYRSNRLHCLDIIEALLFRIIGNPADSDEELTAEFDILIRRIKKSFLKKFPSRVPANQINRISELEKANITAAIVIQRAYRKWRFKKVVNDRVERHQLVYRNVANRCEKKPQKGILKKIRNARNVNNA</sequence>
<dbReference type="Gene3D" id="1.20.120.350">
    <property type="entry name" value="Voltage-gated potassium channels. Chain C"/>
    <property type="match status" value="3"/>
</dbReference>
<feature type="domain" description="Ion transport" evidence="17">
    <location>
        <begin position="2"/>
        <end position="193"/>
    </location>
</feature>
<evidence type="ECO:0000259" key="17">
    <source>
        <dbReference type="Pfam" id="PF00520"/>
    </source>
</evidence>
<evidence type="ECO:0000256" key="14">
    <source>
        <dbReference type="ARBA" id="ARBA00061395"/>
    </source>
</evidence>
<dbReference type="PRINTS" id="PR01433">
    <property type="entry name" value="POLYCYSTIN2"/>
</dbReference>
<feature type="domain" description="Voltage-dependent L-type calcium channel IQ-associated" evidence="18">
    <location>
        <begin position="871"/>
        <end position="912"/>
    </location>
</feature>
<accession>B3RSR6</accession>
<dbReference type="eggNOG" id="KOG2301">
    <property type="taxonomic scope" value="Eukaryota"/>
</dbReference>
<evidence type="ECO:0000256" key="10">
    <source>
        <dbReference type="ARBA" id="ARBA00023136"/>
    </source>
</evidence>
<dbReference type="GO" id="GO:0035725">
    <property type="term" value="P:sodium ion transmembrane transport"/>
    <property type="evidence" value="ECO:0000318"/>
    <property type="project" value="GO_Central"/>
</dbReference>
<keyword evidence="6" id="KW-0106">Calcium</keyword>
<name>B3RSR6_TRIAD</name>
<dbReference type="GO" id="GO:0005248">
    <property type="term" value="F:voltage-gated sodium channel activity"/>
    <property type="evidence" value="ECO:0000318"/>
    <property type="project" value="GO_Central"/>
</dbReference>
<dbReference type="PhylomeDB" id="B3RSR6"/>
<dbReference type="InterPro" id="IPR044564">
    <property type="entry name" value="Na_chnl_inactivation_gate"/>
</dbReference>
<evidence type="ECO:0000256" key="15">
    <source>
        <dbReference type="ARBA" id="ARBA00067459"/>
    </source>
</evidence>
<protein>
    <recommendedName>
        <fullName evidence="15">Calcium-channel protein CCH1</fullName>
    </recommendedName>
</protein>
<dbReference type="CTD" id="6751775"/>
<evidence type="ECO:0000256" key="2">
    <source>
        <dbReference type="ARBA" id="ARBA00022448"/>
    </source>
</evidence>
<dbReference type="FunFam" id="1.10.287.70:FF:000093">
    <property type="entry name" value="Calcium channel subunit Cch1"/>
    <property type="match status" value="1"/>
</dbReference>
<feature type="transmembrane region" description="Helical" evidence="16">
    <location>
        <begin position="735"/>
        <end position="759"/>
    </location>
</feature>
<dbReference type="SUPFAM" id="SSF81324">
    <property type="entry name" value="Voltage-gated potassium channels"/>
    <property type="match status" value="3"/>
</dbReference>
<evidence type="ECO:0000256" key="13">
    <source>
        <dbReference type="ARBA" id="ARBA00023303"/>
    </source>
</evidence>
<dbReference type="InterPro" id="IPR003915">
    <property type="entry name" value="PKD_2"/>
</dbReference>
<dbReference type="EMBL" id="DS985243">
    <property type="protein sequence ID" value="EDV26566.1"/>
    <property type="molecule type" value="Genomic_DNA"/>
</dbReference>
<reference evidence="19 20" key="1">
    <citation type="journal article" date="2008" name="Nature">
        <title>The Trichoplax genome and the nature of placozoans.</title>
        <authorList>
            <person name="Srivastava M."/>
            <person name="Begovic E."/>
            <person name="Chapman J."/>
            <person name="Putnam N.H."/>
            <person name="Hellsten U."/>
            <person name="Kawashima T."/>
            <person name="Kuo A."/>
            <person name="Mitros T."/>
            <person name="Salamov A."/>
            <person name="Carpenter M.L."/>
            <person name="Signorovitch A.Y."/>
            <person name="Moreno M.A."/>
            <person name="Kamm K."/>
            <person name="Grimwood J."/>
            <person name="Schmutz J."/>
            <person name="Shapiro H."/>
            <person name="Grigoriev I.V."/>
            <person name="Buss L.W."/>
            <person name="Schierwater B."/>
            <person name="Dellaporta S.L."/>
            <person name="Rokhsar D.S."/>
        </authorList>
    </citation>
    <scope>NUCLEOTIDE SEQUENCE [LARGE SCALE GENOMIC DNA]</scope>
    <source>
        <strain evidence="19 20">Grell-BS-1999</strain>
    </source>
</reference>
<evidence type="ECO:0000256" key="1">
    <source>
        <dbReference type="ARBA" id="ARBA00004651"/>
    </source>
</evidence>
<dbReference type="PANTHER" id="PTHR10037">
    <property type="entry name" value="VOLTAGE-GATED CATION CHANNEL CALCIUM AND SODIUM"/>
    <property type="match status" value="1"/>
</dbReference>
<dbReference type="PANTHER" id="PTHR10037:SF62">
    <property type="entry name" value="SODIUM CHANNEL PROTEIN 60E"/>
    <property type="match status" value="1"/>
</dbReference>
<keyword evidence="12" id="KW-0325">Glycoprotein</keyword>
<dbReference type="InParanoid" id="B3RSR6"/>
<evidence type="ECO:0000256" key="9">
    <source>
        <dbReference type="ARBA" id="ARBA00023065"/>
    </source>
</evidence>
<keyword evidence="11" id="KW-1015">Disulfide bond</keyword>
<evidence type="ECO:0000256" key="16">
    <source>
        <dbReference type="SAM" id="Phobius"/>
    </source>
</evidence>
<evidence type="ECO:0000256" key="5">
    <source>
        <dbReference type="ARBA" id="ARBA00022737"/>
    </source>
</evidence>
<dbReference type="AlphaFoldDB" id="B3RSR6"/>
<feature type="non-terminal residue" evidence="19">
    <location>
        <position position="1"/>
    </location>
</feature>
<gene>
    <name evidence="19" type="ORF">TRIADDRAFT_22006</name>
</gene>
<dbReference type="Gene3D" id="1.10.238.10">
    <property type="entry name" value="EF-hand"/>
    <property type="match status" value="1"/>
</dbReference>
<keyword evidence="5" id="KW-0677">Repeat</keyword>
<feature type="transmembrane region" description="Helical" evidence="16">
    <location>
        <begin position="287"/>
        <end position="306"/>
    </location>
</feature>
<feature type="transmembrane region" description="Helical" evidence="16">
    <location>
        <begin position="358"/>
        <end position="377"/>
    </location>
</feature>
<feature type="transmembrane region" description="Helical" evidence="16">
    <location>
        <begin position="520"/>
        <end position="541"/>
    </location>
</feature>
<evidence type="ECO:0000256" key="7">
    <source>
        <dbReference type="ARBA" id="ARBA00022882"/>
    </source>
</evidence>
<dbReference type="Pfam" id="PF00520">
    <property type="entry name" value="Ion_trans"/>
    <property type="match status" value="3"/>
</dbReference>
<evidence type="ECO:0000256" key="3">
    <source>
        <dbReference type="ARBA" id="ARBA00022475"/>
    </source>
</evidence>
<dbReference type="InterPro" id="IPR031649">
    <property type="entry name" value="GPHH_dom"/>
</dbReference>
<keyword evidence="3" id="KW-1003">Cell membrane</keyword>
<feature type="transmembrane region" description="Helical" evidence="16">
    <location>
        <begin position="832"/>
        <end position="852"/>
    </location>
</feature>
<dbReference type="RefSeq" id="XP_002110562.1">
    <property type="nucleotide sequence ID" value="XM_002110526.1"/>
</dbReference>
<evidence type="ECO:0000256" key="6">
    <source>
        <dbReference type="ARBA" id="ARBA00022837"/>
    </source>
</evidence>
<dbReference type="InterPro" id="IPR027359">
    <property type="entry name" value="Volt_channel_dom_sf"/>
</dbReference>
<evidence type="ECO:0000256" key="8">
    <source>
        <dbReference type="ARBA" id="ARBA00022989"/>
    </source>
</evidence>
<keyword evidence="7" id="KW-0851">Voltage-gated channel</keyword>